<feature type="domain" description="DUF6533" evidence="2">
    <location>
        <begin position="12"/>
        <end position="55"/>
    </location>
</feature>
<feature type="transmembrane region" description="Helical" evidence="1">
    <location>
        <begin position="159"/>
        <end position="177"/>
    </location>
</feature>
<feature type="transmembrane region" description="Helical" evidence="1">
    <location>
        <begin position="110"/>
        <end position="133"/>
    </location>
</feature>
<dbReference type="KEGG" id="cci:CC1G_09284"/>
<protein>
    <recommendedName>
        <fullName evidence="2">DUF6533 domain-containing protein</fullName>
    </recommendedName>
</protein>
<dbReference type="AlphaFoldDB" id="A8N863"/>
<proteinExistence type="predicted"/>
<dbReference type="InParanoid" id="A8N863"/>
<evidence type="ECO:0000256" key="1">
    <source>
        <dbReference type="SAM" id="Phobius"/>
    </source>
</evidence>
<dbReference type="InterPro" id="IPR045340">
    <property type="entry name" value="DUF6533"/>
</dbReference>
<keyword evidence="1" id="KW-0472">Membrane</keyword>
<organism evidence="3 4">
    <name type="scientific">Coprinopsis cinerea (strain Okayama-7 / 130 / ATCC MYA-4618 / FGSC 9003)</name>
    <name type="common">Inky cap fungus</name>
    <name type="synonym">Hormographiella aspergillata</name>
    <dbReference type="NCBI Taxonomy" id="240176"/>
    <lineage>
        <taxon>Eukaryota</taxon>
        <taxon>Fungi</taxon>
        <taxon>Dikarya</taxon>
        <taxon>Basidiomycota</taxon>
        <taxon>Agaricomycotina</taxon>
        <taxon>Agaricomycetes</taxon>
        <taxon>Agaricomycetidae</taxon>
        <taxon>Agaricales</taxon>
        <taxon>Agaricineae</taxon>
        <taxon>Psathyrellaceae</taxon>
        <taxon>Coprinopsis</taxon>
    </lineage>
</organism>
<dbReference type="eggNOG" id="ENOG502SRX6">
    <property type="taxonomic scope" value="Eukaryota"/>
</dbReference>
<feature type="transmembrane region" description="Helical" evidence="1">
    <location>
        <begin position="6"/>
        <end position="29"/>
    </location>
</feature>
<evidence type="ECO:0000259" key="2">
    <source>
        <dbReference type="Pfam" id="PF20151"/>
    </source>
</evidence>
<dbReference type="VEuPathDB" id="FungiDB:CC1G_09284"/>
<dbReference type="OrthoDB" id="3341843at2759"/>
<sequence length="294" mass="33959">MLQEFFAFNGIAISCVTILIHDYFCTLPYEVEYVWKSPWSIGLPLFFVNRYLPFFDQTILTHFGMITFKSDALCERLFKAGLWMMVIGANFRSHIIFLQTCAIWGSPRLLVIFLGTLQAARVVVSVVLVHLQWSDALYPVVPELGGHCAVFTPYNYARWGYLTGCIVEAITITFTLIKAFQHLRNSNSSWVSQLYRNGIVYCIIIFLFSLVNIIIPEVPLPSPIYAGLMTRPQRLMESILCNRLMFIIFQYRKRASAYRVPRRLGLSRYYESKSGAAGHHQCFYERRDEHYPAG</sequence>
<comment type="caution">
    <text evidence="3">The sequence shown here is derived from an EMBL/GenBank/DDBJ whole genome shotgun (WGS) entry which is preliminary data.</text>
</comment>
<keyword evidence="1" id="KW-1133">Transmembrane helix</keyword>
<dbReference type="EMBL" id="AACS02000003">
    <property type="protein sequence ID" value="EAU90807.1"/>
    <property type="molecule type" value="Genomic_DNA"/>
</dbReference>
<keyword evidence="4" id="KW-1185">Reference proteome</keyword>
<gene>
    <name evidence="3" type="ORF">CC1G_09284</name>
</gene>
<dbReference type="Pfam" id="PF20151">
    <property type="entry name" value="DUF6533"/>
    <property type="match status" value="1"/>
</dbReference>
<dbReference type="GeneID" id="6007473"/>
<accession>A8N863</accession>
<evidence type="ECO:0000313" key="4">
    <source>
        <dbReference type="Proteomes" id="UP000001861"/>
    </source>
</evidence>
<evidence type="ECO:0000313" key="3">
    <source>
        <dbReference type="EMBL" id="EAU90807.1"/>
    </source>
</evidence>
<dbReference type="Proteomes" id="UP000001861">
    <property type="component" value="Unassembled WGS sequence"/>
</dbReference>
<reference evidence="3 4" key="1">
    <citation type="journal article" date="2010" name="Proc. Natl. Acad. Sci. U.S.A.">
        <title>Insights into evolution of multicellular fungi from the assembled chromosomes of the mushroom Coprinopsis cinerea (Coprinus cinereus).</title>
        <authorList>
            <person name="Stajich J.E."/>
            <person name="Wilke S.K."/>
            <person name="Ahren D."/>
            <person name="Au C.H."/>
            <person name="Birren B.W."/>
            <person name="Borodovsky M."/>
            <person name="Burns C."/>
            <person name="Canback B."/>
            <person name="Casselton L.A."/>
            <person name="Cheng C.K."/>
            <person name="Deng J."/>
            <person name="Dietrich F.S."/>
            <person name="Fargo D.C."/>
            <person name="Farman M.L."/>
            <person name="Gathman A.C."/>
            <person name="Goldberg J."/>
            <person name="Guigo R."/>
            <person name="Hoegger P.J."/>
            <person name="Hooker J.B."/>
            <person name="Huggins A."/>
            <person name="James T.Y."/>
            <person name="Kamada T."/>
            <person name="Kilaru S."/>
            <person name="Kodira C."/>
            <person name="Kues U."/>
            <person name="Kupfer D."/>
            <person name="Kwan H.S."/>
            <person name="Lomsadze A."/>
            <person name="Li W."/>
            <person name="Lilly W.W."/>
            <person name="Ma L.J."/>
            <person name="Mackey A.J."/>
            <person name="Manning G."/>
            <person name="Martin F."/>
            <person name="Muraguchi H."/>
            <person name="Natvig D.O."/>
            <person name="Palmerini H."/>
            <person name="Ramesh M.A."/>
            <person name="Rehmeyer C.J."/>
            <person name="Roe B.A."/>
            <person name="Shenoy N."/>
            <person name="Stanke M."/>
            <person name="Ter-Hovhannisyan V."/>
            <person name="Tunlid A."/>
            <person name="Velagapudi R."/>
            <person name="Vision T.J."/>
            <person name="Zeng Q."/>
            <person name="Zolan M.E."/>
            <person name="Pukkila P.J."/>
        </authorList>
    </citation>
    <scope>NUCLEOTIDE SEQUENCE [LARGE SCALE GENOMIC DNA]</scope>
    <source>
        <strain evidence="4">Okayama-7 / 130 / ATCC MYA-4618 / FGSC 9003</strain>
    </source>
</reference>
<dbReference type="STRING" id="240176.A8N863"/>
<keyword evidence="1" id="KW-0812">Transmembrane</keyword>
<feature type="transmembrane region" description="Helical" evidence="1">
    <location>
        <begin position="198"/>
        <end position="215"/>
    </location>
</feature>
<name>A8N863_COPC7</name>
<dbReference type="RefSeq" id="XP_001831019.1">
    <property type="nucleotide sequence ID" value="XM_001830967.2"/>
</dbReference>
<dbReference type="OMA" id="FWIVSST"/>